<proteinExistence type="predicted"/>
<keyword evidence="7" id="KW-0732">Signal</keyword>
<dbReference type="PROSITE" id="PS00107">
    <property type="entry name" value="PROTEIN_KINASE_ATP"/>
    <property type="match status" value="1"/>
</dbReference>
<evidence type="ECO:0000256" key="18">
    <source>
        <dbReference type="ARBA" id="ARBA00041500"/>
    </source>
</evidence>
<dbReference type="GO" id="GO:0005524">
    <property type="term" value="F:ATP binding"/>
    <property type="evidence" value="ECO:0007669"/>
    <property type="project" value="UniProtKB-UniRule"/>
</dbReference>
<dbReference type="InParanoid" id="K1QNB7"/>
<dbReference type="GO" id="GO:0004694">
    <property type="term" value="F:eukaryotic translation initiation factor 2alpha kinase activity"/>
    <property type="evidence" value="ECO:0007669"/>
    <property type="project" value="TreeGrafter"/>
</dbReference>
<evidence type="ECO:0000256" key="19">
    <source>
        <dbReference type="SAM" id="MobiDB-lite"/>
    </source>
</evidence>
<evidence type="ECO:0000256" key="15">
    <source>
        <dbReference type="ARBA" id="ARBA00023136"/>
    </source>
</evidence>
<dbReference type="GO" id="GO:0005789">
    <property type="term" value="C:endoplasmic reticulum membrane"/>
    <property type="evidence" value="ECO:0007669"/>
    <property type="project" value="UniProtKB-SubCell"/>
</dbReference>
<dbReference type="FunFam" id="3.30.200.20:FF:000193">
    <property type="entry name" value="Eukaryotic translation initiation factor 2-alpha kinase 3"/>
    <property type="match status" value="1"/>
</dbReference>
<keyword evidence="14" id="KW-0346">Stress response</keyword>
<feature type="domain" description="Protein kinase" evidence="20">
    <location>
        <begin position="438"/>
        <end position="914"/>
    </location>
</feature>
<dbReference type="PANTHER" id="PTHR11042">
    <property type="entry name" value="EUKARYOTIC TRANSLATION INITIATION FACTOR 2-ALPHA KINASE EIF2-ALPHA KINASE -RELATED"/>
    <property type="match status" value="1"/>
</dbReference>
<feature type="region of interest" description="Disordered" evidence="19">
    <location>
        <begin position="295"/>
        <end position="316"/>
    </location>
</feature>
<evidence type="ECO:0000256" key="9">
    <source>
        <dbReference type="ARBA" id="ARBA00022777"/>
    </source>
</evidence>
<dbReference type="GO" id="GO:0005634">
    <property type="term" value="C:nucleus"/>
    <property type="evidence" value="ECO:0007669"/>
    <property type="project" value="TreeGrafter"/>
</dbReference>
<name>K1QNB7_MAGGI</name>
<keyword evidence="13" id="KW-1133">Transmembrane helix</keyword>
<feature type="compositionally biased region" description="Polar residues" evidence="19">
    <location>
        <begin position="687"/>
        <end position="697"/>
    </location>
</feature>
<dbReference type="InterPro" id="IPR050339">
    <property type="entry name" value="CC_SR_Kinase"/>
</dbReference>
<evidence type="ECO:0000256" key="1">
    <source>
        <dbReference type="ARBA" id="ARBA00004115"/>
    </source>
</evidence>
<evidence type="ECO:0000256" key="8">
    <source>
        <dbReference type="ARBA" id="ARBA00022741"/>
    </source>
</evidence>
<organism evidence="21">
    <name type="scientific">Magallana gigas</name>
    <name type="common">Pacific oyster</name>
    <name type="synonym">Crassostrea gigas</name>
    <dbReference type="NCBI Taxonomy" id="29159"/>
    <lineage>
        <taxon>Eukaryota</taxon>
        <taxon>Metazoa</taxon>
        <taxon>Spiralia</taxon>
        <taxon>Lophotrochozoa</taxon>
        <taxon>Mollusca</taxon>
        <taxon>Bivalvia</taxon>
        <taxon>Autobranchia</taxon>
        <taxon>Pteriomorphia</taxon>
        <taxon>Ostreida</taxon>
        <taxon>Ostreoidea</taxon>
        <taxon>Ostreidae</taxon>
        <taxon>Magallana</taxon>
    </lineage>
</organism>
<dbReference type="FunFam" id="1.10.510.10:FF:000251">
    <property type="entry name" value="eukaryotic translation initiation factor 2-alpha kinase 3"/>
    <property type="match status" value="1"/>
</dbReference>
<dbReference type="Pfam" id="PF00069">
    <property type="entry name" value="Pkinase"/>
    <property type="match status" value="2"/>
</dbReference>
<keyword evidence="8" id="KW-0547">Nucleotide-binding</keyword>
<keyword evidence="5" id="KW-0808">Transferase</keyword>
<dbReference type="SUPFAM" id="SSF50998">
    <property type="entry name" value="Quinoprotein alcohol dehydrogenase-like"/>
    <property type="match status" value="1"/>
</dbReference>
<dbReference type="PROSITE" id="PS50011">
    <property type="entry name" value="PROTEIN_KINASE_DOM"/>
    <property type="match status" value="1"/>
</dbReference>
<keyword evidence="12" id="KW-0810">Translation regulation</keyword>
<evidence type="ECO:0000256" key="5">
    <source>
        <dbReference type="ARBA" id="ARBA00022679"/>
    </source>
</evidence>
<keyword evidence="21" id="KW-0396">Initiation factor</keyword>
<dbReference type="HOGENOM" id="CLU_009091_0_0_1"/>
<dbReference type="InterPro" id="IPR017441">
    <property type="entry name" value="Protein_kinase_ATP_BS"/>
</dbReference>
<keyword evidence="4" id="KW-0597">Phosphoprotein</keyword>
<evidence type="ECO:0000256" key="3">
    <source>
        <dbReference type="ARBA" id="ARBA00022527"/>
    </source>
</evidence>
<keyword evidence="11" id="KW-0067">ATP-binding</keyword>
<evidence type="ECO:0000256" key="13">
    <source>
        <dbReference type="ARBA" id="ARBA00022989"/>
    </source>
</evidence>
<evidence type="ECO:0000313" key="21">
    <source>
        <dbReference type="EMBL" id="EKC35408.1"/>
    </source>
</evidence>
<feature type="compositionally biased region" description="Basic and acidic residues" evidence="19">
    <location>
        <begin position="714"/>
        <end position="725"/>
    </location>
</feature>
<evidence type="ECO:0000256" key="4">
    <source>
        <dbReference type="ARBA" id="ARBA00022553"/>
    </source>
</evidence>
<evidence type="ECO:0000256" key="16">
    <source>
        <dbReference type="ARBA" id="ARBA00023180"/>
    </source>
</evidence>
<dbReference type="PANTHER" id="PTHR11042:SF91">
    <property type="entry name" value="EUKARYOTIC TRANSLATION INITIATION FACTOR 2-ALPHA KINASE"/>
    <property type="match status" value="1"/>
</dbReference>
<evidence type="ECO:0000256" key="12">
    <source>
        <dbReference type="ARBA" id="ARBA00022845"/>
    </source>
</evidence>
<dbReference type="AlphaFoldDB" id="K1QNB7"/>
<evidence type="ECO:0000256" key="11">
    <source>
        <dbReference type="ARBA" id="ARBA00022840"/>
    </source>
</evidence>
<dbReference type="SUPFAM" id="SSF56112">
    <property type="entry name" value="Protein kinase-like (PK-like)"/>
    <property type="match status" value="1"/>
</dbReference>
<feature type="region of interest" description="Disordered" evidence="19">
    <location>
        <begin position="669"/>
        <end position="730"/>
    </location>
</feature>
<dbReference type="GO" id="GO:0006986">
    <property type="term" value="P:response to unfolded protein"/>
    <property type="evidence" value="ECO:0007669"/>
    <property type="project" value="UniProtKB-KW"/>
</dbReference>
<evidence type="ECO:0000256" key="17">
    <source>
        <dbReference type="ARBA" id="ARBA00023230"/>
    </source>
</evidence>
<dbReference type="InterPro" id="IPR015943">
    <property type="entry name" value="WD40/YVTN_repeat-like_dom_sf"/>
</dbReference>
<keyword evidence="3" id="KW-0723">Serine/threonine-protein kinase</keyword>
<dbReference type="GO" id="GO:0003743">
    <property type="term" value="F:translation initiation factor activity"/>
    <property type="evidence" value="ECO:0007669"/>
    <property type="project" value="UniProtKB-KW"/>
</dbReference>
<comment type="subcellular location">
    <subcellularLocation>
        <location evidence="1">Endoplasmic reticulum membrane</location>
        <topology evidence="1">Single-pass type I membrane protein</topology>
    </subcellularLocation>
</comment>
<gene>
    <name evidence="21" type="ORF">CGI_10021014</name>
</gene>
<keyword evidence="10" id="KW-0256">Endoplasmic reticulum</keyword>
<feature type="compositionally biased region" description="Low complexity" evidence="19">
    <location>
        <begin position="698"/>
        <end position="708"/>
    </location>
</feature>
<keyword evidence="16" id="KW-0325">Glycoprotein</keyword>
<keyword evidence="21" id="KW-0648">Protein biosynthesis</keyword>
<evidence type="ECO:0000256" key="2">
    <source>
        <dbReference type="ARBA" id="ARBA00012513"/>
    </source>
</evidence>
<dbReference type="EMBL" id="JH818046">
    <property type="protein sequence ID" value="EKC35408.1"/>
    <property type="molecule type" value="Genomic_DNA"/>
</dbReference>
<keyword evidence="9 21" id="KW-0418">Kinase</keyword>
<sequence length="946" mass="105964">MQTQIYLSKVSILKYLIFLVLVSTLDGKLSALDALDHGRLHWSVSTDPRPLLSSSISNLEINQNGVRKKLIPSLDGTLYQYDGDSIEAIPMTADALLSSSFKISDRTMMVGGKDITSFGIDPKTGKLGYFCTAEGCKILEGEDPHRDMLVVTKSMQTVRSVDPRTGLEKWNFSVGNHQIEMLPGDKKPHEAKPHEDEDFESPVAKAWILRNGVLKTISVFDNKHIPALPGVDTIKDPGTSQPLLYVGKHLNQFYVQASIPMQETVANAAKHSNGNPLAVPRVSWRPLLNTAPSRTPIFRGNRRDPGGLPMITNGGKQDKETGLTVWNEHYPFDNGYYLYPDVSLPANICDAQNETTDSMPNVIYMSLWNYWKEVLAISILMSVFMNLTISKLRKIYRKKHMCNEKEASIDSLGSLSSDKLDAMDKKSDLYDSRYKTDFEQLQVLGKGGFGIVFEARNKVDECCYAIKRITLPINEKSRDKMKREVRALAKLDHPGIVRYFQAWEESPPAGWQESRDQEMFDSECTSIPTPCNSTTQFVVHDSPKVNSHIDLNINESVPLNANNLFGGGISNDARYVINYNERAGGSEEFSVTQAGLSVSKSESGNLMFGQMIEEDSCSLDVEFRLDDSDDSGSFSNNIVPFSNLTHSSGDTVDNSFSIVFEDSGCADKSEKSTTSSGGVVFHDDSNHSNNQHVIDTPSSSQLNSTNSSCPKPLSEQRSHSARKLDSSSPTPVQKSYLYIQMQLCRRETLKDWLCASTNEHRSSEEIWDMFGQIVSAVEYVHDSGLMHRDLKIGDFGLVTDLTQEEVEECSNDFNPFRKHTAQVGTTLYMSPEQMAGKPYGQKVDIFSLGMILFEMLYSFSTQMERVRTLMEIKKRIYPEDFKVQSEEYKFVDWLVSFDPTLRPSATEIMSSKLLEKFRAQHPPKSNRDRTISSSSSGSLSALQTHD</sequence>
<dbReference type="Gene3D" id="2.130.10.10">
    <property type="entry name" value="YVTN repeat-like/Quinoprotein amine dehydrogenase"/>
    <property type="match status" value="1"/>
</dbReference>
<keyword evidence="17" id="KW-0834">Unfolded protein response</keyword>
<dbReference type="Gene3D" id="3.30.200.20">
    <property type="entry name" value="Phosphorylase Kinase, domain 1"/>
    <property type="match status" value="1"/>
</dbReference>
<protein>
    <recommendedName>
        <fullName evidence="2">non-specific serine/threonine protein kinase</fullName>
        <ecNumber evidence="2">2.7.11.1</ecNumber>
    </recommendedName>
    <alternativeName>
        <fullName evidence="18">PRKR-like endoplasmic reticulum kinase</fullName>
    </alternativeName>
</protein>
<reference evidence="21" key="1">
    <citation type="journal article" date="2012" name="Nature">
        <title>The oyster genome reveals stress adaptation and complexity of shell formation.</title>
        <authorList>
            <person name="Zhang G."/>
            <person name="Fang X."/>
            <person name="Guo X."/>
            <person name="Li L."/>
            <person name="Luo R."/>
            <person name="Xu F."/>
            <person name="Yang P."/>
            <person name="Zhang L."/>
            <person name="Wang X."/>
            <person name="Qi H."/>
            <person name="Xiong Z."/>
            <person name="Que H."/>
            <person name="Xie Y."/>
            <person name="Holland P.W."/>
            <person name="Paps J."/>
            <person name="Zhu Y."/>
            <person name="Wu F."/>
            <person name="Chen Y."/>
            <person name="Wang J."/>
            <person name="Peng C."/>
            <person name="Meng J."/>
            <person name="Yang L."/>
            <person name="Liu J."/>
            <person name="Wen B."/>
            <person name="Zhang N."/>
            <person name="Huang Z."/>
            <person name="Zhu Q."/>
            <person name="Feng Y."/>
            <person name="Mount A."/>
            <person name="Hedgecock D."/>
            <person name="Xu Z."/>
            <person name="Liu Y."/>
            <person name="Domazet-Loso T."/>
            <person name="Du Y."/>
            <person name="Sun X."/>
            <person name="Zhang S."/>
            <person name="Liu B."/>
            <person name="Cheng P."/>
            <person name="Jiang X."/>
            <person name="Li J."/>
            <person name="Fan D."/>
            <person name="Wang W."/>
            <person name="Fu W."/>
            <person name="Wang T."/>
            <person name="Wang B."/>
            <person name="Zhang J."/>
            <person name="Peng Z."/>
            <person name="Li Y."/>
            <person name="Li N."/>
            <person name="Wang J."/>
            <person name="Chen M."/>
            <person name="He Y."/>
            <person name="Tan F."/>
            <person name="Song X."/>
            <person name="Zheng Q."/>
            <person name="Huang R."/>
            <person name="Yang H."/>
            <person name="Du X."/>
            <person name="Chen L."/>
            <person name="Yang M."/>
            <person name="Gaffney P.M."/>
            <person name="Wang S."/>
            <person name="Luo L."/>
            <person name="She Z."/>
            <person name="Ming Y."/>
            <person name="Huang W."/>
            <person name="Zhang S."/>
            <person name="Huang B."/>
            <person name="Zhang Y."/>
            <person name="Qu T."/>
            <person name="Ni P."/>
            <person name="Miao G."/>
            <person name="Wang J."/>
            <person name="Wang Q."/>
            <person name="Steinberg C.E."/>
            <person name="Wang H."/>
            <person name="Li N."/>
            <person name="Qian L."/>
            <person name="Zhang G."/>
            <person name="Li Y."/>
            <person name="Yang H."/>
            <person name="Liu X."/>
            <person name="Wang J."/>
            <person name="Yin Y."/>
            <person name="Wang J."/>
        </authorList>
    </citation>
    <scope>NUCLEOTIDE SEQUENCE [LARGE SCALE GENOMIC DNA]</scope>
    <source>
        <strain evidence="21">05x7-T-G4-1.051#20</strain>
    </source>
</reference>
<evidence type="ECO:0000256" key="14">
    <source>
        <dbReference type="ARBA" id="ARBA00023016"/>
    </source>
</evidence>
<evidence type="ECO:0000256" key="6">
    <source>
        <dbReference type="ARBA" id="ARBA00022692"/>
    </source>
</evidence>
<evidence type="ECO:0000256" key="10">
    <source>
        <dbReference type="ARBA" id="ARBA00022824"/>
    </source>
</evidence>
<keyword evidence="6" id="KW-0812">Transmembrane</keyword>
<evidence type="ECO:0000256" key="7">
    <source>
        <dbReference type="ARBA" id="ARBA00022729"/>
    </source>
</evidence>
<dbReference type="InterPro" id="IPR011047">
    <property type="entry name" value="Quinoprotein_ADH-like_sf"/>
</dbReference>
<dbReference type="InterPro" id="IPR011009">
    <property type="entry name" value="Kinase-like_dom_sf"/>
</dbReference>
<feature type="region of interest" description="Disordered" evidence="19">
    <location>
        <begin position="919"/>
        <end position="946"/>
    </location>
</feature>
<dbReference type="Gene3D" id="1.10.510.10">
    <property type="entry name" value="Transferase(Phosphotransferase) domain 1"/>
    <property type="match status" value="1"/>
</dbReference>
<accession>K1QNB7</accession>
<evidence type="ECO:0000259" key="20">
    <source>
        <dbReference type="PROSITE" id="PS50011"/>
    </source>
</evidence>
<dbReference type="InterPro" id="IPR000719">
    <property type="entry name" value="Prot_kinase_dom"/>
</dbReference>
<dbReference type="EC" id="2.7.11.1" evidence="2"/>
<keyword evidence="15" id="KW-0472">Membrane</keyword>
<dbReference type="FunCoup" id="K1QNB7">
    <property type="interactions" value="862"/>
</dbReference>